<feature type="DNA-binding region" description="H-T-H motif" evidence="2">
    <location>
        <begin position="35"/>
        <end position="54"/>
    </location>
</feature>
<organism evidence="4 5">
    <name type="scientific">Sporolactobacillus inulinus CASD</name>
    <dbReference type="NCBI Taxonomy" id="1069536"/>
    <lineage>
        <taxon>Bacteria</taxon>
        <taxon>Bacillati</taxon>
        <taxon>Bacillota</taxon>
        <taxon>Bacilli</taxon>
        <taxon>Bacillales</taxon>
        <taxon>Sporolactobacillaceae</taxon>
        <taxon>Sporolactobacillus</taxon>
    </lineage>
</organism>
<dbReference type="Proteomes" id="UP000035553">
    <property type="component" value="Unassembled WGS sequence"/>
</dbReference>
<evidence type="ECO:0000256" key="1">
    <source>
        <dbReference type="ARBA" id="ARBA00023125"/>
    </source>
</evidence>
<reference evidence="4 5" key="1">
    <citation type="journal article" date="2011" name="J. Bacteriol.">
        <title>Draft genome sequence of Sporolactobacillus inulinus strain CASD, an efficient D-lactic acid-producing bacterium with high-concentration lactate tolerance capability.</title>
        <authorList>
            <person name="Yu B."/>
            <person name="Su F."/>
            <person name="Wang L."/>
            <person name="Xu K."/>
            <person name="Zhao B."/>
            <person name="Xu P."/>
        </authorList>
    </citation>
    <scope>NUCLEOTIDE SEQUENCE [LARGE SCALE GENOMIC DNA]</scope>
    <source>
        <strain evidence="4 5">CASD</strain>
    </source>
</reference>
<sequence>METSAKTDRRIRRTQAAITQAFLELLSKKTFERITINDIAKQADVNRGTIYLHYADKYDLLNACIDCHLNAMIHSCVFTHFTEHKANVDEATESLAALFHYFEEHALFFSSMLSCQKTSVFRERMVQIFASVIQKKPITPSNNQTIDKQVLTQFIASAFVGTLEWWILNRMPHSPEYMAKQVWMLLKSD</sequence>
<keyword evidence="1 2" id="KW-0238">DNA-binding</keyword>
<dbReference type="OrthoDB" id="9810250at2"/>
<feature type="domain" description="HTH tetR-type" evidence="3">
    <location>
        <begin position="12"/>
        <end position="72"/>
    </location>
</feature>
<dbReference type="SUPFAM" id="SSF46689">
    <property type="entry name" value="Homeodomain-like"/>
    <property type="match status" value="1"/>
</dbReference>
<protein>
    <submittedName>
        <fullName evidence="4">TetR family transcriptional regulator</fullName>
    </submittedName>
</protein>
<evidence type="ECO:0000259" key="3">
    <source>
        <dbReference type="PROSITE" id="PS50977"/>
    </source>
</evidence>
<evidence type="ECO:0000313" key="5">
    <source>
        <dbReference type="Proteomes" id="UP000035553"/>
    </source>
</evidence>
<dbReference type="PRINTS" id="PR00455">
    <property type="entry name" value="HTHTETR"/>
</dbReference>
<dbReference type="InterPro" id="IPR050624">
    <property type="entry name" value="HTH-type_Tx_Regulator"/>
</dbReference>
<dbReference type="PANTHER" id="PTHR43479">
    <property type="entry name" value="ACREF/ENVCD OPERON REPRESSOR-RELATED"/>
    <property type="match status" value="1"/>
</dbReference>
<dbReference type="PANTHER" id="PTHR43479:SF7">
    <property type="entry name" value="TETR-FAMILY TRANSCRIPTIONAL REGULATOR"/>
    <property type="match status" value="1"/>
</dbReference>
<proteinExistence type="predicted"/>
<name>A0A0U1QQ59_9BACL</name>
<keyword evidence="5" id="KW-1185">Reference proteome</keyword>
<dbReference type="RefSeq" id="WP_010026973.1">
    <property type="nucleotide sequence ID" value="NZ_AFVQ02000066.1"/>
</dbReference>
<dbReference type="PROSITE" id="PS50977">
    <property type="entry name" value="HTH_TETR_2"/>
    <property type="match status" value="1"/>
</dbReference>
<dbReference type="InterPro" id="IPR001647">
    <property type="entry name" value="HTH_TetR"/>
</dbReference>
<dbReference type="AlphaFoldDB" id="A0A0U1QQ59"/>
<dbReference type="Pfam" id="PF14278">
    <property type="entry name" value="TetR_C_8"/>
    <property type="match status" value="1"/>
</dbReference>
<dbReference type="InterPro" id="IPR009057">
    <property type="entry name" value="Homeodomain-like_sf"/>
</dbReference>
<dbReference type="Gene3D" id="1.10.357.10">
    <property type="entry name" value="Tetracycline Repressor, domain 2"/>
    <property type="match status" value="1"/>
</dbReference>
<dbReference type="Pfam" id="PF00440">
    <property type="entry name" value="TetR_N"/>
    <property type="match status" value="1"/>
</dbReference>
<evidence type="ECO:0000256" key="2">
    <source>
        <dbReference type="PROSITE-ProRule" id="PRU00335"/>
    </source>
</evidence>
<accession>A0A0U1QQ59</accession>
<dbReference type="GO" id="GO:0003677">
    <property type="term" value="F:DNA binding"/>
    <property type="evidence" value="ECO:0007669"/>
    <property type="project" value="UniProtKB-UniRule"/>
</dbReference>
<evidence type="ECO:0000313" key="4">
    <source>
        <dbReference type="EMBL" id="KLI02925.1"/>
    </source>
</evidence>
<comment type="caution">
    <text evidence="4">The sequence shown here is derived from an EMBL/GenBank/DDBJ whole genome shotgun (WGS) entry which is preliminary data.</text>
</comment>
<gene>
    <name evidence="4" type="ORF">SINU_05210</name>
</gene>
<dbReference type="InterPro" id="IPR039532">
    <property type="entry name" value="TetR_C_Firmicutes"/>
</dbReference>
<dbReference type="EMBL" id="AFVQ02000066">
    <property type="protein sequence ID" value="KLI02925.1"/>
    <property type="molecule type" value="Genomic_DNA"/>
</dbReference>